<organism evidence="4 5">
    <name type="scientific">Psophocarpus tetragonolobus</name>
    <name type="common">Winged bean</name>
    <name type="synonym">Dolichos tetragonolobus</name>
    <dbReference type="NCBI Taxonomy" id="3891"/>
    <lineage>
        <taxon>Eukaryota</taxon>
        <taxon>Viridiplantae</taxon>
        <taxon>Streptophyta</taxon>
        <taxon>Embryophyta</taxon>
        <taxon>Tracheophyta</taxon>
        <taxon>Spermatophyta</taxon>
        <taxon>Magnoliopsida</taxon>
        <taxon>eudicotyledons</taxon>
        <taxon>Gunneridae</taxon>
        <taxon>Pentapetalae</taxon>
        <taxon>rosids</taxon>
        <taxon>fabids</taxon>
        <taxon>Fabales</taxon>
        <taxon>Fabaceae</taxon>
        <taxon>Papilionoideae</taxon>
        <taxon>50 kb inversion clade</taxon>
        <taxon>NPAAA clade</taxon>
        <taxon>indigoferoid/millettioid clade</taxon>
        <taxon>Phaseoleae</taxon>
        <taxon>Psophocarpus</taxon>
    </lineage>
</organism>
<gene>
    <name evidence="4" type="ORF">VNO78_12024</name>
</gene>
<dbReference type="Pfam" id="PF00118">
    <property type="entry name" value="Cpn60_TCP1"/>
    <property type="match status" value="1"/>
</dbReference>
<keyword evidence="5" id="KW-1185">Reference proteome</keyword>
<dbReference type="Gene3D" id="3.50.7.10">
    <property type="entry name" value="GroEL"/>
    <property type="match status" value="1"/>
</dbReference>
<dbReference type="Gene3D" id="3.30.260.10">
    <property type="entry name" value="TCP-1-like chaperonin intermediate domain"/>
    <property type="match status" value="1"/>
</dbReference>
<dbReference type="NCBIfam" id="NF009489">
    <property type="entry name" value="PRK12851.1"/>
    <property type="match status" value="1"/>
</dbReference>
<dbReference type="PRINTS" id="PR00298">
    <property type="entry name" value="CHAPERONIN60"/>
</dbReference>
<dbReference type="SUPFAM" id="SSF54849">
    <property type="entry name" value="GroEL-intermediate domain like"/>
    <property type="match status" value="2"/>
</dbReference>
<protein>
    <submittedName>
        <fullName evidence="4">Uncharacterized protein</fullName>
    </submittedName>
</protein>
<sequence length="588" mass="62810">MKNQLHLQMSFSSLFFSPNPNPSFSFPRFRWNQMAFGVCKNPCFVVRAGPKRILFGKECREALQTGIDKLADAVSLTVGPKGRNVILSESGNLKVINDGVTIARSIELLDTIENAGAILIQEVACKMNELAGDGTSTAIILARAMIKSGLLAVGFGANPISLKKGMEKTVKDLIKFLKEISVPVEGKEHIKAVASISAGNDEYVGNLIAEAMEKIGSDGVISIESSSSSETSVLIEEGMKFDKGYMSPHFITNQEKSIVEFDWAKVLVTDQKISNVKEIVPLLEKAMQLSAPLLIIAEDITKPVLETLVVNKMQGLLRVAVVKCPGFGGAKKALLQDIALMTGADFLSGDLGFTLDGATSDQLGTALKVTITSNATTIIADPSMKAEIQARISQIKKDLRETDNANLSRKLSERIAKLSGGVAVIKVGAHTEIELEERKLRIEDAKNATFAAISEGIVPGGGATYIHLLDLIPAIRNSMEDLDEQIGADIVAKALLEPAKSIATNAGVDGDIIVQKTRTYDWGTGYNAMTGIYEDLLNAGVADPSRVARCALQSAVSVAGVVLTTQAILVDKIKKPKSPVPLVPGITP</sequence>
<dbReference type="AlphaFoldDB" id="A0AAN9XP67"/>
<dbReference type="NCBIfam" id="NF009488">
    <property type="entry name" value="PRK12850.1"/>
    <property type="match status" value="1"/>
</dbReference>
<comment type="caution">
    <text evidence="4">The sequence shown here is derived from an EMBL/GenBank/DDBJ whole genome shotgun (WGS) entry which is preliminary data.</text>
</comment>
<dbReference type="InterPro" id="IPR002423">
    <property type="entry name" value="Cpn60/GroEL/TCP-1"/>
</dbReference>
<dbReference type="NCBIfam" id="NF009487">
    <property type="entry name" value="PRK12849.1"/>
    <property type="match status" value="1"/>
</dbReference>
<dbReference type="SUPFAM" id="SSF52029">
    <property type="entry name" value="GroEL apical domain-like"/>
    <property type="match status" value="1"/>
</dbReference>
<dbReference type="InterPro" id="IPR027410">
    <property type="entry name" value="TCP-1-like_intermed_sf"/>
</dbReference>
<accession>A0AAN9XP67</accession>
<reference evidence="4 5" key="1">
    <citation type="submission" date="2024-01" db="EMBL/GenBank/DDBJ databases">
        <title>The genomes of 5 underutilized Papilionoideae crops provide insights into root nodulation and disease resistanc.</title>
        <authorList>
            <person name="Jiang F."/>
        </authorList>
    </citation>
    <scope>NUCLEOTIDE SEQUENCE [LARGE SCALE GENOMIC DNA]</scope>
    <source>
        <strain evidence="4">DUOXIRENSHENG_FW03</strain>
        <tissue evidence="4">Leaves</tissue>
    </source>
</reference>
<keyword evidence="2" id="KW-0143">Chaperone</keyword>
<name>A0AAN9XP67_PSOTE</name>
<dbReference type="EMBL" id="JAYMYS010000003">
    <property type="protein sequence ID" value="KAK7400735.1"/>
    <property type="molecule type" value="Genomic_DNA"/>
</dbReference>
<dbReference type="InterPro" id="IPR001844">
    <property type="entry name" value="Cpn60/GroEL"/>
</dbReference>
<evidence type="ECO:0000256" key="3">
    <source>
        <dbReference type="RuleBase" id="RU000418"/>
    </source>
</evidence>
<evidence type="ECO:0000313" key="4">
    <source>
        <dbReference type="EMBL" id="KAK7400735.1"/>
    </source>
</evidence>
<proteinExistence type="inferred from homology"/>
<dbReference type="GO" id="GO:0005524">
    <property type="term" value="F:ATP binding"/>
    <property type="evidence" value="ECO:0007669"/>
    <property type="project" value="InterPro"/>
</dbReference>
<comment type="similarity">
    <text evidence="1 3">Belongs to the chaperonin (HSP60) family.</text>
</comment>
<evidence type="ECO:0000313" key="5">
    <source>
        <dbReference type="Proteomes" id="UP001386955"/>
    </source>
</evidence>
<dbReference type="InterPro" id="IPR027413">
    <property type="entry name" value="GROEL-like_equatorial_sf"/>
</dbReference>
<dbReference type="SUPFAM" id="SSF48592">
    <property type="entry name" value="GroEL equatorial domain-like"/>
    <property type="match status" value="1"/>
</dbReference>
<dbReference type="GO" id="GO:0140662">
    <property type="term" value="F:ATP-dependent protein folding chaperone"/>
    <property type="evidence" value="ECO:0007669"/>
    <property type="project" value="InterPro"/>
</dbReference>
<dbReference type="NCBIfam" id="TIGR02348">
    <property type="entry name" value="GroEL"/>
    <property type="match status" value="1"/>
</dbReference>
<dbReference type="PANTHER" id="PTHR45633">
    <property type="entry name" value="60 KDA HEAT SHOCK PROTEIN, MITOCHONDRIAL"/>
    <property type="match status" value="1"/>
</dbReference>
<dbReference type="GO" id="GO:0042026">
    <property type="term" value="P:protein refolding"/>
    <property type="evidence" value="ECO:0007669"/>
    <property type="project" value="InterPro"/>
</dbReference>
<evidence type="ECO:0000256" key="1">
    <source>
        <dbReference type="ARBA" id="ARBA00006607"/>
    </source>
</evidence>
<dbReference type="NCBIfam" id="NF000592">
    <property type="entry name" value="PRK00013.1"/>
    <property type="match status" value="1"/>
</dbReference>
<dbReference type="CDD" id="cd03344">
    <property type="entry name" value="GroEL"/>
    <property type="match status" value="1"/>
</dbReference>
<dbReference type="FunFam" id="3.50.7.10:FF:000001">
    <property type="entry name" value="60 kDa chaperonin"/>
    <property type="match status" value="1"/>
</dbReference>
<dbReference type="InterPro" id="IPR027409">
    <property type="entry name" value="GroEL-like_apical_dom_sf"/>
</dbReference>
<dbReference type="Proteomes" id="UP001386955">
    <property type="component" value="Unassembled WGS sequence"/>
</dbReference>
<dbReference type="Gene3D" id="1.10.560.10">
    <property type="entry name" value="GroEL-like equatorial domain"/>
    <property type="match status" value="1"/>
</dbReference>
<evidence type="ECO:0000256" key="2">
    <source>
        <dbReference type="ARBA" id="ARBA00023186"/>
    </source>
</evidence>